<keyword evidence="1" id="KW-1133">Transmembrane helix</keyword>
<accession>A0A1G6N4U1</accession>
<feature type="transmembrane region" description="Helical" evidence="1">
    <location>
        <begin position="157"/>
        <end position="174"/>
    </location>
</feature>
<dbReference type="PANTHER" id="PTHR14969:SF13">
    <property type="entry name" value="AT30094P"/>
    <property type="match status" value="1"/>
</dbReference>
<dbReference type="Gene3D" id="1.20.144.10">
    <property type="entry name" value="Phosphatidic acid phosphatase type 2/haloperoxidase"/>
    <property type="match status" value="2"/>
</dbReference>
<dbReference type="Pfam" id="PF01569">
    <property type="entry name" value="PAP2"/>
    <property type="match status" value="1"/>
</dbReference>
<feature type="transmembrane region" description="Helical" evidence="1">
    <location>
        <begin position="80"/>
        <end position="101"/>
    </location>
</feature>
<keyword evidence="4" id="KW-1185">Reference proteome</keyword>
<evidence type="ECO:0000313" key="3">
    <source>
        <dbReference type="EMBL" id="SDC62464.1"/>
    </source>
</evidence>
<feature type="transmembrane region" description="Helical" evidence="1">
    <location>
        <begin position="121"/>
        <end position="145"/>
    </location>
</feature>
<organism evidence="3 4">
    <name type="scientific">Pelagirhabdus alkalitolerans</name>
    <dbReference type="NCBI Taxonomy" id="1612202"/>
    <lineage>
        <taxon>Bacteria</taxon>
        <taxon>Bacillati</taxon>
        <taxon>Bacillota</taxon>
        <taxon>Bacilli</taxon>
        <taxon>Bacillales</taxon>
        <taxon>Bacillaceae</taxon>
        <taxon>Pelagirhabdus</taxon>
    </lineage>
</organism>
<dbReference type="SUPFAM" id="SSF48317">
    <property type="entry name" value="Acid phosphatase/Vanadium-dependent haloperoxidase"/>
    <property type="match status" value="1"/>
</dbReference>
<sequence length="216" mass="24741">MSKFTIILTFLLFLYTSLASTLTETNLIDNLGSALTDLSQEITIVSGIQRLSWLGSVEFIFTASAFIILYLMYKRYKAWAFFFFVISVGGIILNYLLKVIFQRQRPGTERLISFFNIEFELASYSFPSGHTMRITILCLFLIYVIKHFQVQAFSKGVLMSLATVPIVIVGLSRLYLDAHYLTDVIAAISISIVWFGVLEKMNIYSRIKNMRMSRSQ</sequence>
<evidence type="ECO:0000313" key="4">
    <source>
        <dbReference type="Proteomes" id="UP000242949"/>
    </source>
</evidence>
<feature type="transmembrane region" description="Helical" evidence="1">
    <location>
        <begin position="180"/>
        <end position="198"/>
    </location>
</feature>
<keyword evidence="1" id="KW-0812">Transmembrane</keyword>
<dbReference type="CDD" id="cd03392">
    <property type="entry name" value="PAP2_like_2"/>
    <property type="match status" value="1"/>
</dbReference>
<reference evidence="4" key="1">
    <citation type="submission" date="2016-09" db="EMBL/GenBank/DDBJ databases">
        <authorList>
            <person name="Varghese N."/>
            <person name="Submissions S."/>
        </authorList>
    </citation>
    <scope>NUCLEOTIDE SEQUENCE [LARGE SCALE GENOMIC DNA]</scope>
    <source>
        <strain evidence="4">S5</strain>
    </source>
</reference>
<dbReference type="SMART" id="SM00014">
    <property type="entry name" value="acidPPc"/>
    <property type="match status" value="1"/>
</dbReference>
<evidence type="ECO:0000259" key="2">
    <source>
        <dbReference type="SMART" id="SM00014"/>
    </source>
</evidence>
<dbReference type="InterPro" id="IPR000326">
    <property type="entry name" value="PAP2/HPO"/>
</dbReference>
<dbReference type="Proteomes" id="UP000242949">
    <property type="component" value="Unassembled WGS sequence"/>
</dbReference>
<keyword evidence="1" id="KW-0472">Membrane</keyword>
<dbReference type="OrthoDB" id="9789113at2"/>
<dbReference type="EMBL" id="FMYI01000014">
    <property type="protein sequence ID" value="SDC62464.1"/>
    <property type="molecule type" value="Genomic_DNA"/>
</dbReference>
<feature type="transmembrane region" description="Helical" evidence="1">
    <location>
        <begin position="53"/>
        <end position="73"/>
    </location>
</feature>
<dbReference type="PANTHER" id="PTHR14969">
    <property type="entry name" value="SPHINGOSINE-1-PHOSPHATE PHOSPHOHYDROLASE"/>
    <property type="match status" value="1"/>
</dbReference>
<proteinExistence type="predicted"/>
<dbReference type="STRING" id="1612202.SAMN05421734_11411"/>
<feature type="domain" description="Phosphatidic acid phosphatase type 2/haloperoxidase" evidence="2">
    <location>
        <begin position="74"/>
        <end position="199"/>
    </location>
</feature>
<name>A0A1G6N4U1_9BACI</name>
<protein>
    <submittedName>
        <fullName evidence="3">Undecaprenyl-diphosphatase</fullName>
    </submittedName>
</protein>
<evidence type="ECO:0000256" key="1">
    <source>
        <dbReference type="SAM" id="Phobius"/>
    </source>
</evidence>
<dbReference type="InterPro" id="IPR036938">
    <property type="entry name" value="PAP2/HPO_sf"/>
</dbReference>
<dbReference type="RefSeq" id="WP_090797251.1">
    <property type="nucleotide sequence ID" value="NZ_FMYI01000014.1"/>
</dbReference>
<dbReference type="AlphaFoldDB" id="A0A1G6N4U1"/>
<gene>
    <name evidence="3" type="ORF">SAMN05421734_11411</name>
</gene>